<accession>X1HV74</accession>
<reference evidence="1" key="1">
    <citation type="journal article" date="2014" name="Front. Microbiol.">
        <title>High frequency of phylogenetically diverse reductive dehalogenase-homologous genes in deep subseafloor sedimentary metagenomes.</title>
        <authorList>
            <person name="Kawai M."/>
            <person name="Futagami T."/>
            <person name="Toyoda A."/>
            <person name="Takaki Y."/>
            <person name="Nishi S."/>
            <person name="Hori S."/>
            <person name="Arai W."/>
            <person name="Tsubouchi T."/>
            <person name="Morono Y."/>
            <person name="Uchiyama I."/>
            <person name="Ito T."/>
            <person name="Fujiyama A."/>
            <person name="Inagaki F."/>
            <person name="Takami H."/>
        </authorList>
    </citation>
    <scope>NUCLEOTIDE SEQUENCE</scope>
    <source>
        <strain evidence="1">Expedition CK06-06</strain>
    </source>
</reference>
<evidence type="ECO:0000313" key="1">
    <source>
        <dbReference type="EMBL" id="GAH57729.1"/>
    </source>
</evidence>
<gene>
    <name evidence="1" type="ORF">S03H2_28572</name>
</gene>
<dbReference type="GO" id="GO:0003676">
    <property type="term" value="F:nucleic acid binding"/>
    <property type="evidence" value="ECO:0007669"/>
    <property type="project" value="InterPro"/>
</dbReference>
<dbReference type="EMBL" id="BARU01017217">
    <property type="protein sequence ID" value="GAH57729.1"/>
    <property type="molecule type" value="Genomic_DNA"/>
</dbReference>
<comment type="caution">
    <text evidence="1">The sequence shown here is derived from an EMBL/GenBank/DDBJ whole genome shotgun (WGS) entry which is preliminary data.</text>
</comment>
<feature type="non-terminal residue" evidence="1">
    <location>
        <position position="1"/>
    </location>
</feature>
<organism evidence="1">
    <name type="scientific">marine sediment metagenome</name>
    <dbReference type="NCBI Taxonomy" id="412755"/>
    <lineage>
        <taxon>unclassified sequences</taxon>
        <taxon>metagenomes</taxon>
        <taxon>ecological metagenomes</taxon>
    </lineage>
</organism>
<dbReference type="InterPro" id="IPR043502">
    <property type="entry name" value="DNA/RNA_pol_sf"/>
</dbReference>
<proteinExistence type="predicted"/>
<name>X1HV74_9ZZZZ</name>
<dbReference type="AlphaFoldDB" id="X1HV74"/>
<dbReference type="GO" id="GO:0000166">
    <property type="term" value="F:nucleotide binding"/>
    <property type="evidence" value="ECO:0007669"/>
    <property type="project" value="InterPro"/>
</dbReference>
<dbReference type="InterPro" id="IPR023211">
    <property type="entry name" value="DNA_pol_palm_dom_sf"/>
</dbReference>
<dbReference type="SUPFAM" id="SSF56672">
    <property type="entry name" value="DNA/RNA polymerases"/>
    <property type="match status" value="1"/>
</dbReference>
<sequence length="189" mass="22122">FDGYYRDEVFDLVTGQTEITTKLFNKKWTTFGKEPANICIMSIAAHVTEYSRFYLYSLMKKVGVDKVLYCDTDSLKMQVKDTQPLKKLIHPYKLGKLKIEEKFTKFIINGAKNYETNTTKVIKGLPLTAKQIDDYTYSYIQFMKQPTHLRLQVTRYLIAKPTIKVIKPFYDKGKVLKNGRIIPYTLNEF</sequence>
<dbReference type="PROSITE" id="PS00116">
    <property type="entry name" value="DNA_POLYMERASE_B"/>
    <property type="match status" value="1"/>
</dbReference>
<dbReference type="InterPro" id="IPR017964">
    <property type="entry name" value="DNA-dir_DNA_pol_B_CS"/>
</dbReference>
<protein>
    <submittedName>
        <fullName evidence="1">Uncharacterized protein</fullName>
    </submittedName>
</protein>
<dbReference type="Gene3D" id="3.90.1600.10">
    <property type="entry name" value="Palm domain of DNA polymerase"/>
    <property type="match status" value="1"/>
</dbReference>